<dbReference type="EMBL" id="VSRR010001773">
    <property type="protein sequence ID" value="MPC27601.1"/>
    <property type="molecule type" value="Genomic_DNA"/>
</dbReference>
<accession>A0A5B7E0U2</accession>
<sequence>MKEAAAAAGTSRSLSLHTGNVLHCQNEQVGLPYLIHASLPLPDLPTHSLHYMTSKELAHSHPHKPTTYKAAPRRLPASPWRVTGRLHAQTQPIAPTPLADTPARPLPAHLKKAPPHTKPRDAVWQSNPHNITRREP</sequence>
<protein>
    <submittedName>
        <fullName evidence="2">Uncharacterized protein</fullName>
    </submittedName>
</protein>
<keyword evidence="3" id="KW-1185">Reference proteome</keyword>
<organism evidence="2 3">
    <name type="scientific">Portunus trituberculatus</name>
    <name type="common">Swimming crab</name>
    <name type="synonym">Neptunus trituberculatus</name>
    <dbReference type="NCBI Taxonomy" id="210409"/>
    <lineage>
        <taxon>Eukaryota</taxon>
        <taxon>Metazoa</taxon>
        <taxon>Ecdysozoa</taxon>
        <taxon>Arthropoda</taxon>
        <taxon>Crustacea</taxon>
        <taxon>Multicrustacea</taxon>
        <taxon>Malacostraca</taxon>
        <taxon>Eumalacostraca</taxon>
        <taxon>Eucarida</taxon>
        <taxon>Decapoda</taxon>
        <taxon>Pleocyemata</taxon>
        <taxon>Brachyura</taxon>
        <taxon>Eubrachyura</taxon>
        <taxon>Portunoidea</taxon>
        <taxon>Portunidae</taxon>
        <taxon>Portuninae</taxon>
        <taxon>Portunus</taxon>
    </lineage>
</organism>
<proteinExistence type="predicted"/>
<dbReference type="Proteomes" id="UP000324222">
    <property type="component" value="Unassembled WGS sequence"/>
</dbReference>
<evidence type="ECO:0000313" key="2">
    <source>
        <dbReference type="EMBL" id="MPC27601.1"/>
    </source>
</evidence>
<comment type="caution">
    <text evidence="2">The sequence shown here is derived from an EMBL/GenBank/DDBJ whole genome shotgun (WGS) entry which is preliminary data.</text>
</comment>
<feature type="region of interest" description="Disordered" evidence="1">
    <location>
        <begin position="56"/>
        <end position="75"/>
    </location>
</feature>
<feature type="region of interest" description="Disordered" evidence="1">
    <location>
        <begin position="91"/>
        <end position="136"/>
    </location>
</feature>
<evidence type="ECO:0000313" key="3">
    <source>
        <dbReference type="Proteomes" id="UP000324222"/>
    </source>
</evidence>
<dbReference type="AlphaFoldDB" id="A0A5B7E0U2"/>
<evidence type="ECO:0000256" key="1">
    <source>
        <dbReference type="SAM" id="MobiDB-lite"/>
    </source>
</evidence>
<name>A0A5B7E0U2_PORTR</name>
<reference evidence="2 3" key="1">
    <citation type="submission" date="2019-05" db="EMBL/GenBank/DDBJ databases">
        <title>Another draft genome of Portunus trituberculatus and its Hox gene families provides insights of decapod evolution.</title>
        <authorList>
            <person name="Jeong J.-H."/>
            <person name="Song I."/>
            <person name="Kim S."/>
            <person name="Choi T."/>
            <person name="Kim D."/>
            <person name="Ryu S."/>
            <person name="Kim W."/>
        </authorList>
    </citation>
    <scope>NUCLEOTIDE SEQUENCE [LARGE SCALE GENOMIC DNA]</scope>
    <source>
        <tissue evidence="2">Muscle</tissue>
    </source>
</reference>
<gene>
    <name evidence="2" type="ORF">E2C01_020774</name>
</gene>